<dbReference type="AlphaFoldDB" id="A0A8H3FFR8"/>
<proteinExistence type="predicted"/>
<accession>A0A8H3FFR8</accession>
<dbReference type="OrthoDB" id="415706at2759"/>
<dbReference type="GO" id="GO:0005874">
    <property type="term" value="C:microtubule"/>
    <property type="evidence" value="ECO:0007669"/>
    <property type="project" value="TreeGrafter"/>
</dbReference>
<dbReference type="GO" id="GO:0006897">
    <property type="term" value="P:endocytosis"/>
    <property type="evidence" value="ECO:0007669"/>
    <property type="project" value="TreeGrafter"/>
</dbReference>
<dbReference type="InterPro" id="IPR045063">
    <property type="entry name" value="Dynamin_N"/>
</dbReference>
<dbReference type="PANTHER" id="PTHR11566">
    <property type="entry name" value="DYNAMIN"/>
    <property type="match status" value="1"/>
</dbReference>
<evidence type="ECO:0000256" key="1">
    <source>
        <dbReference type="SAM" id="MobiDB-lite"/>
    </source>
</evidence>
<sequence>MDISDTKRLEKIDELRRLRVDQHVALPQASSSHILGLIVTGDQSSGKSSVLEALTSGLPFPRDSGLCTRFPTQIVFKRSPVTKIEVSIIAAQGELSASKFGKKTVPSLDHEQFLKIISEISKSFSLDMLKIELSGPNHEHFSVIDLPGLFRKATSGQTTVEDIALVRKMITKFMENPRSIILAVVPANVDIATQETIHMAEQADPKRKRTLGVLTKPDLVDPGAEDKVLQLLQAEDPWNRAPRDRVGISALKKLFDKLLRGITRKSFDDVIRDIDTKLSNHLQELEKIGPARNDSTSQRMFLIQLAADYQALVNTATHSSYGHGNCFQDKEMRLTSLIMNTSERFSDTMARESFTRLFRVDLASNGTKPDNLETLSNREIEDCEMANDIGDDSDPDNADDDDDVTDHGDDEDDEDDDDWESLSAKGATDDDASDLHKPDFYKIMSRYPELHFLTIRSSELQYSQEKISVWIRREFQSYRSLGIGGLNPALYQALFKEQTAPWVVLAKVYVNRTILGVHNVLHKLLGHVCADSTAREAIWTRMVPGLVARYTQATQHLELLLRVERDGNLGTLNHYLAENIQKSNEARTLHRLKYLSSWEMTKDEEPQRIPRAWKKAKGTESQTLLRLSDVTKFYQSNEDHEVEAIHDTLKSYCKVARKRFVDNVYMQVIDHLLLTSDTSSPFKIFTPAWVGSLSDADLADIAGETESITYRRKVLQEEIESFQQGLKILRG</sequence>
<dbReference type="GO" id="GO:0000266">
    <property type="term" value="P:mitochondrial fission"/>
    <property type="evidence" value="ECO:0007669"/>
    <property type="project" value="TreeGrafter"/>
</dbReference>
<dbReference type="InterPro" id="IPR001401">
    <property type="entry name" value="Dynamin_GTPase"/>
</dbReference>
<dbReference type="InterPro" id="IPR030381">
    <property type="entry name" value="G_DYNAMIN_dom"/>
</dbReference>
<dbReference type="GO" id="GO:0016559">
    <property type="term" value="P:peroxisome fission"/>
    <property type="evidence" value="ECO:0007669"/>
    <property type="project" value="TreeGrafter"/>
</dbReference>
<feature type="region of interest" description="Disordered" evidence="1">
    <location>
        <begin position="386"/>
        <end position="431"/>
    </location>
</feature>
<feature type="compositionally biased region" description="Acidic residues" evidence="1">
    <location>
        <begin position="386"/>
        <end position="420"/>
    </location>
</feature>
<dbReference type="PRINTS" id="PR00195">
    <property type="entry name" value="DYNAMIN"/>
</dbReference>
<comment type="caution">
    <text evidence="4">The sequence shown here is derived from an EMBL/GenBank/DDBJ whole genome shotgun (WGS) entry which is preliminary data.</text>
</comment>
<dbReference type="GO" id="GO:0005525">
    <property type="term" value="F:GTP binding"/>
    <property type="evidence" value="ECO:0007669"/>
    <property type="project" value="InterPro"/>
</dbReference>
<feature type="domain" description="GED" evidence="2">
    <location>
        <begin position="642"/>
        <end position="731"/>
    </location>
</feature>
<gene>
    <name evidence="4" type="ORF">GOMPHAMPRED_003438</name>
</gene>
<dbReference type="InterPro" id="IPR020850">
    <property type="entry name" value="GED_dom"/>
</dbReference>
<dbReference type="GO" id="GO:0008017">
    <property type="term" value="F:microtubule binding"/>
    <property type="evidence" value="ECO:0007669"/>
    <property type="project" value="TreeGrafter"/>
</dbReference>
<dbReference type="InterPro" id="IPR027417">
    <property type="entry name" value="P-loop_NTPase"/>
</dbReference>
<dbReference type="CDD" id="cd08771">
    <property type="entry name" value="DLP_1"/>
    <property type="match status" value="1"/>
</dbReference>
<dbReference type="SMART" id="SM00053">
    <property type="entry name" value="DYNc"/>
    <property type="match status" value="1"/>
</dbReference>
<reference evidence="4" key="1">
    <citation type="submission" date="2021-03" db="EMBL/GenBank/DDBJ databases">
        <authorList>
            <person name="Tagirdzhanova G."/>
        </authorList>
    </citation>
    <scope>NUCLEOTIDE SEQUENCE</scope>
</reference>
<evidence type="ECO:0000259" key="2">
    <source>
        <dbReference type="PROSITE" id="PS51388"/>
    </source>
</evidence>
<keyword evidence="5" id="KW-1185">Reference proteome</keyword>
<dbReference type="Gene3D" id="3.40.50.300">
    <property type="entry name" value="P-loop containing nucleotide triphosphate hydrolases"/>
    <property type="match status" value="1"/>
</dbReference>
<evidence type="ECO:0000259" key="3">
    <source>
        <dbReference type="PROSITE" id="PS51718"/>
    </source>
</evidence>
<dbReference type="GO" id="GO:0016020">
    <property type="term" value="C:membrane"/>
    <property type="evidence" value="ECO:0007669"/>
    <property type="project" value="TreeGrafter"/>
</dbReference>
<name>A0A8H3FFR8_9LECA</name>
<dbReference type="Proteomes" id="UP000664169">
    <property type="component" value="Unassembled WGS sequence"/>
</dbReference>
<evidence type="ECO:0000313" key="5">
    <source>
        <dbReference type="Proteomes" id="UP000664169"/>
    </source>
</evidence>
<dbReference type="Gene3D" id="1.20.120.1240">
    <property type="entry name" value="Dynamin, middle domain"/>
    <property type="match status" value="1"/>
</dbReference>
<dbReference type="EMBL" id="CAJPDQ010000020">
    <property type="protein sequence ID" value="CAF9923749.1"/>
    <property type="molecule type" value="Genomic_DNA"/>
</dbReference>
<dbReference type="SUPFAM" id="SSF52540">
    <property type="entry name" value="P-loop containing nucleoside triphosphate hydrolases"/>
    <property type="match status" value="1"/>
</dbReference>
<dbReference type="InterPro" id="IPR022812">
    <property type="entry name" value="Dynamin"/>
</dbReference>
<protein>
    <submittedName>
        <fullName evidence="4">Uncharacterized protein</fullName>
    </submittedName>
</protein>
<dbReference type="GO" id="GO:0048312">
    <property type="term" value="P:intracellular distribution of mitochondria"/>
    <property type="evidence" value="ECO:0007669"/>
    <property type="project" value="TreeGrafter"/>
</dbReference>
<dbReference type="PANTHER" id="PTHR11566:SF21">
    <property type="entry name" value="DYNAMIN RELATED PROTEIN 1, ISOFORM A"/>
    <property type="match status" value="1"/>
</dbReference>
<dbReference type="PROSITE" id="PS51718">
    <property type="entry name" value="G_DYNAMIN_2"/>
    <property type="match status" value="1"/>
</dbReference>
<feature type="domain" description="Dynamin-type G" evidence="3">
    <location>
        <begin position="31"/>
        <end position="306"/>
    </location>
</feature>
<dbReference type="Pfam" id="PF00350">
    <property type="entry name" value="Dynamin_N"/>
    <property type="match status" value="1"/>
</dbReference>
<dbReference type="PROSITE" id="PS51388">
    <property type="entry name" value="GED"/>
    <property type="match status" value="1"/>
</dbReference>
<evidence type="ECO:0000313" key="4">
    <source>
        <dbReference type="EMBL" id="CAF9923749.1"/>
    </source>
</evidence>
<dbReference type="GO" id="GO:0005739">
    <property type="term" value="C:mitochondrion"/>
    <property type="evidence" value="ECO:0007669"/>
    <property type="project" value="TreeGrafter"/>
</dbReference>
<organism evidence="4 5">
    <name type="scientific">Gomphillus americanus</name>
    <dbReference type="NCBI Taxonomy" id="1940652"/>
    <lineage>
        <taxon>Eukaryota</taxon>
        <taxon>Fungi</taxon>
        <taxon>Dikarya</taxon>
        <taxon>Ascomycota</taxon>
        <taxon>Pezizomycotina</taxon>
        <taxon>Lecanoromycetes</taxon>
        <taxon>OSLEUM clade</taxon>
        <taxon>Ostropomycetidae</taxon>
        <taxon>Ostropales</taxon>
        <taxon>Graphidaceae</taxon>
        <taxon>Gomphilloideae</taxon>
        <taxon>Gomphillus</taxon>
    </lineage>
</organism>
<dbReference type="GO" id="GO:0003924">
    <property type="term" value="F:GTPase activity"/>
    <property type="evidence" value="ECO:0007669"/>
    <property type="project" value="InterPro"/>
</dbReference>